<accession>A0A8H7V8R2</accession>
<dbReference type="EMBL" id="JAEPRD010000001">
    <property type="protein sequence ID" value="KAG2214341.1"/>
    <property type="molecule type" value="Genomic_DNA"/>
</dbReference>
<keyword evidence="3" id="KW-1185">Reference proteome</keyword>
<name>A0A8H7V8R2_9FUNG</name>
<reference evidence="2" key="1">
    <citation type="submission" date="2020-12" db="EMBL/GenBank/DDBJ databases">
        <title>Metabolic potential, ecology and presence of endohyphal bacteria is reflected in genomic diversity of Mucoromycotina.</title>
        <authorList>
            <person name="Muszewska A."/>
            <person name="Okrasinska A."/>
            <person name="Steczkiewicz K."/>
            <person name="Drgas O."/>
            <person name="Orlowska M."/>
            <person name="Perlinska-Lenart U."/>
            <person name="Aleksandrzak-Piekarczyk T."/>
            <person name="Szatraj K."/>
            <person name="Zielenkiewicz U."/>
            <person name="Pilsyk S."/>
            <person name="Malc E."/>
            <person name="Mieczkowski P."/>
            <person name="Kruszewska J.S."/>
            <person name="Biernat P."/>
            <person name="Pawlowska J."/>
        </authorList>
    </citation>
    <scope>NUCLEOTIDE SEQUENCE</scope>
    <source>
        <strain evidence="2">WA0000017839</strain>
    </source>
</reference>
<protein>
    <submittedName>
        <fullName evidence="2">Uncharacterized protein</fullName>
    </submittedName>
</protein>
<organism evidence="2 3">
    <name type="scientific">Mucor saturninus</name>
    <dbReference type="NCBI Taxonomy" id="64648"/>
    <lineage>
        <taxon>Eukaryota</taxon>
        <taxon>Fungi</taxon>
        <taxon>Fungi incertae sedis</taxon>
        <taxon>Mucoromycota</taxon>
        <taxon>Mucoromycotina</taxon>
        <taxon>Mucoromycetes</taxon>
        <taxon>Mucorales</taxon>
        <taxon>Mucorineae</taxon>
        <taxon>Mucoraceae</taxon>
        <taxon>Mucor</taxon>
    </lineage>
</organism>
<comment type="caution">
    <text evidence="2">The sequence shown here is derived from an EMBL/GenBank/DDBJ whole genome shotgun (WGS) entry which is preliminary data.</text>
</comment>
<dbReference type="AlphaFoldDB" id="A0A8H7V8R2"/>
<evidence type="ECO:0000313" key="2">
    <source>
        <dbReference type="EMBL" id="KAG2214341.1"/>
    </source>
</evidence>
<proteinExistence type="predicted"/>
<evidence type="ECO:0000256" key="1">
    <source>
        <dbReference type="SAM" id="MobiDB-lite"/>
    </source>
</evidence>
<feature type="region of interest" description="Disordered" evidence="1">
    <location>
        <begin position="1"/>
        <end position="38"/>
    </location>
</feature>
<feature type="compositionally biased region" description="Basic and acidic residues" evidence="1">
    <location>
        <begin position="1"/>
        <end position="30"/>
    </location>
</feature>
<dbReference type="OrthoDB" id="2289862at2759"/>
<dbReference type="Proteomes" id="UP000603453">
    <property type="component" value="Unassembled WGS sequence"/>
</dbReference>
<evidence type="ECO:0000313" key="3">
    <source>
        <dbReference type="Proteomes" id="UP000603453"/>
    </source>
</evidence>
<gene>
    <name evidence="2" type="ORF">INT47_000897</name>
</gene>
<sequence length="131" mass="14911">MEHKPQLKRTRSTEAMDRNVKRPKAYEEAKSTPPANTEAILYPTALPTHTPLLKPISISTRTHTPATGYTTTHAPVMSYEGINGLLHSVHIERFGDPDTRLQDEEMTDTLVDNQEYNNMNSVLRQAFLQRH</sequence>